<dbReference type="Proteomes" id="UP000053110">
    <property type="component" value="Unassembled WGS sequence"/>
</dbReference>
<evidence type="ECO:0000313" key="1">
    <source>
        <dbReference type="EMBL" id="EPQ63372.1"/>
    </source>
</evidence>
<dbReference type="AlphaFoldDB" id="A0A656KGJ7"/>
<accession>A0A656KGJ7</accession>
<name>A0A656KGJ7_BLUGR</name>
<sequence length="102" mass="11390">MKITIFNTTLAAASNPSKETKVLIVLVLLPEKSETPNPSEACASCNNTNMDREYPPELCASIEVEERRATETDNKTFDTAVINDVENCLSNPYNARIKTYIY</sequence>
<protein>
    <submittedName>
        <fullName evidence="1">Uncharacterized protein</fullName>
    </submittedName>
</protein>
<proteinExistence type="predicted"/>
<organism evidence="1 2">
    <name type="scientific">Blumeria graminis f. sp. tritici 96224</name>
    <dbReference type="NCBI Taxonomy" id="1268274"/>
    <lineage>
        <taxon>Eukaryota</taxon>
        <taxon>Fungi</taxon>
        <taxon>Dikarya</taxon>
        <taxon>Ascomycota</taxon>
        <taxon>Pezizomycotina</taxon>
        <taxon>Leotiomycetes</taxon>
        <taxon>Erysiphales</taxon>
        <taxon>Erysiphaceae</taxon>
        <taxon>Blumeria</taxon>
    </lineage>
</organism>
<gene>
    <name evidence="1" type="ORF">BGT96224_Ac30231</name>
</gene>
<dbReference type="EMBL" id="KE375125">
    <property type="protein sequence ID" value="EPQ63372.1"/>
    <property type="molecule type" value="Genomic_DNA"/>
</dbReference>
<reference evidence="2" key="1">
    <citation type="journal article" date="2013" name="Nat. Genet.">
        <title>The wheat powdery mildew genome shows the unique evolution of an obligate biotroph.</title>
        <authorList>
            <person name="Wicker T."/>
            <person name="Oberhaensli S."/>
            <person name="Parlange F."/>
            <person name="Buchmann J.P."/>
            <person name="Shatalina M."/>
            <person name="Roffler S."/>
            <person name="Ben-David R."/>
            <person name="Dolezel J."/>
            <person name="Simkova H."/>
            <person name="Schulze-Lefert P."/>
            <person name="Spanu P.D."/>
            <person name="Bruggmann R."/>
            <person name="Amselem J."/>
            <person name="Quesneville H."/>
            <person name="Ver Loren van Themaat E."/>
            <person name="Paape T."/>
            <person name="Shimizu K.K."/>
            <person name="Keller B."/>
        </authorList>
    </citation>
    <scope>NUCLEOTIDE SEQUENCE [LARGE SCALE GENOMIC DNA]</scope>
    <source>
        <strain evidence="2">96224</strain>
    </source>
</reference>
<evidence type="ECO:0000313" key="2">
    <source>
        <dbReference type="Proteomes" id="UP000053110"/>
    </source>
</evidence>